<dbReference type="Proteomes" id="UP000604475">
    <property type="component" value="Unassembled WGS sequence"/>
</dbReference>
<accession>A0A937RII1</accession>
<dbReference type="Pfam" id="PF20062">
    <property type="entry name" value="DUF6461"/>
    <property type="match status" value="1"/>
</dbReference>
<keyword evidence="2" id="KW-1185">Reference proteome</keyword>
<dbReference type="RefSeq" id="WP_203001490.1">
    <property type="nucleotide sequence ID" value="NZ_JADWYU010000223.1"/>
</dbReference>
<comment type="caution">
    <text evidence="1">The sequence shown here is derived from an EMBL/GenBank/DDBJ whole genome shotgun (WGS) entry which is preliminary data.</text>
</comment>
<evidence type="ECO:0000313" key="2">
    <source>
        <dbReference type="Proteomes" id="UP000604475"/>
    </source>
</evidence>
<sequence length="572" mass="59346">MPPHPAGPAESPVLRTLRRLDSTLNARLLGALELAVGDLRVEGVPAGLTAGIPAAPHGHQSAITFSGDHAELANAVTLLDQLRWGATTVVVELVRALGTHPTIAALFDPPPARLEPPTDVPLSTTPATPAGAAAESAVAARHGAAYLALGVATAAAVLAELPLPAAVPWAPAIIGVGLGAGAGVLAETPMPADYAAAALAKRRAEYILPRRSFSQVEPVEHCFGLVEDHLPGPAPAAFAGNGLVSVVPGGALIRTGTAEAAVSVSLEILGGPPPEVEVAGWDEVVEVSWTAVNGSAAVQGRAPNSARNLFPGAGAGLAPPWPGEFRLRVHAAGRDDAEDPDTAGDARHGDGESYHLVVWSAPAGPEVVHHASDRLGHRLRGQPEPPPRATPEKAYRWVRRSSLVEAATITVVRGTTDTAAVVRAFGADPAAPRLLREVHGTYDPAVYAVAVLAVDGAVVAIEDNGFEGSRPETLRALSQYGRVGSMFWNVNALTQLSLAEGGEILARFEPGFERTALPAAVVPFFDGLVLTGFRDKIAKCLVVVERFTGLPVRPEHLARIEKAGIAYVIREM</sequence>
<dbReference type="InterPro" id="IPR045592">
    <property type="entry name" value="DUF6461"/>
</dbReference>
<organism evidence="1 2">
    <name type="scientific">Frankia nepalensis</name>
    <dbReference type="NCBI Taxonomy" id="1836974"/>
    <lineage>
        <taxon>Bacteria</taxon>
        <taxon>Bacillati</taxon>
        <taxon>Actinomycetota</taxon>
        <taxon>Actinomycetes</taxon>
        <taxon>Frankiales</taxon>
        <taxon>Frankiaceae</taxon>
        <taxon>Frankia</taxon>
    </lineage>
</organism>
<protein>
    <submittedName>
        <fullName evidence="1">Uncharacterized protein</fullName>
    </submittedName>
</protein>
<evidence type="ECO:0000313" key="1">
    <source>
        <dbReference type="EMBL" id="MBL7627969.1"/>
    </source>
</evidence>
<gene>
    <name evidence="1" type="ORF">I7412_12455</name>
</gene>
<reference evidence="1" key="1">
    <citation type="submission" date="2020-12" db="EMBL/GenBank/DDBJ databases">
        <title>Genomic characterization of non-nitrogen-fixing Frankia strains.</title>
        <authorList>
            <person name="Carlos-Shanley C."/>
            <person name="Guerra T."/>
            <person name="Hahn D."/>
        </authorList>
    </citation>
    <scope>NUCLEOTIDE SEQUENCE</scope>
    <source>
        <strain evidence="1">CN6</strain>
    </source>
</reference>
<name>A0A937RII1_9ACTN</name>
<proteinExistence type="predicted"/>
<dbReference type="EMBL" id="JAEACQ010000165">
    <property type="protein sequence ID" value="MBL7627969.1"/>
    <property type="molecule type" value="Genomic_DNA"/>
</dbReference>
<dbReference type="AlphaFoldDB" id="A0A937RII1"/>